<keyword evidence="3" id="KW-0217">Developmental protein</keyword>
<dbReference type="GO" id="GO:0000978">
    <property type="term" value="F:RNA polymerase II cis-regulatory region sequence-specific DNA binding"/>
    <property type="evidence" value="ECO:0007669"/>
    <property type="project" value="TreeGrafter"/>
</dbReference>
<keyword evidence="11" id="KW-0539">Nucleus</keyword>
<dbReference type="PANTHER" id="PTHR10129">
    <property type="entry name" value="TRANSCRIPTION FACTOR MAF"/>
    <property type="match status" value="1"/>
</dbReference>
<dbReference type="FunFam" id="1.20.5.170:FF:000071">
    <property type="entry name" value="Neural retina-specific leucine zipper protein"/>
    <property type="match status" value="1"/>
</dbReference>
<evidence type="ECO:0000256" key="4">
    <source>
        <dbReference type="ARBA" id="ARBA00022490"/>
    </source>
</evidence>
<dbReference type="SUPFAM" id="SSF47454">
    <property type="entry name" value="A DNA-binding domain in eukaryotic transcription factors"/>
    <property type="match status" value="1"/>
</dbReference>
<dbReference type="InterPro" id="IPR004826">
    <property type="entry name" value="bZIP_Maf"/>
</dbReference>
<evidence type="ECO:0000259" key="17">
    <source>
        <dbReference type="PROSITE" id="PS50217"/>
    </source>
</evidence>
<dbReference type="Proteomes" id="UP001152798">
    <property type="component" value="Chromosome 3"/>
</dbReference>
<keyword evidence="10" id="KW-0804">Transcription</keyword>
<dbReference type="AlphaFoldDB" id="A0A9P0H6H2"/>
<dbReference type="PANTHER" id="PTHR10129:SF44">
    <property type="entry name" value="TRAFFIC JAM, ISOFORM C"/>
    <property type="match status" value="1"/>
</dbReference>
<proteinExistence type="predicted"/>
<evidence type="ECO:0000256" key="3">
    <source>
        <dbReference type="ARBA" id="ARBA00022473"/>
    </source>
</evidence>
<dbReference type="GO" id="GO:0045944">
    <property type="term" value="P:positive regulation of transcription by RNA polymerase II"/>
    <property type="evidence" value="ECO:0007669"/>
    <property type="project" value="UniProtKB-ARBA"/>
</dbReference>
<name>A0A9P0H6H2_NEZVI</name>
<dbReference type="PROSITE" id="PS50217">
    <property type="entry name" value="BZIP"/>
    <property type="match status" value="1"/>
</dbReference>
<evidence type="ECO:0000256" key="15">
    <source>
        <dbReference type="SAM" id="Coils"/>
    </source>
</evidence>
<evidence type="ECO:0000256" key="7">
    <source>
        <dbReference type="ARBA" id="ARBA00023015"/>
    </source>
</evidence>
<keyword evidence="6" id="KW-0832">Ubl conjugation</keyword>
<dbReference type="Gene3D" id="1.20.5.170">
    <property type="match status" value="1"/>
</dbReference>
<evidence type="ECO:0000256" key="11">
    <source>
        <dbReference type="ARBA" id="ARBA00023242"/>
    </source>
</evidence>
<feature type="coiled-coil region" evidence="15">
    <location>
        <begin position="258"/>
        <end position="306"/>
    </location>
</feature>
<keyword evidence="8" id="KW-0238">DNA-binding</keyword>
<evidence type="ECO:0000256" key="1">
    <source>
        <dbReference type="ARBA" id="ARBA00004123"/>
    </source>
</evidence>
<evidence type="ECO:0000256" key="13">
    <source>
        <dbReference type="ARBA" id="ARBA00066263"/>
    </source>
</evidence>
<feature type="region of interest" description="Disordered" evidence="16">
    <location>
        <begin position="88"/>
        <end position="126"/>
    </location>
</feature>
<accession>A0A9P0H6H2</accession>
<dbReference type="OrthoDB" id="5974330at2759"/>
<evidence type="ECO:0000256" key="9">
    <source>
        <dbReference type="ARBA" id="ARBA00023159"/>
    </source>
</evidence>
<evidence type="ECO:0000256" key="5">
    <source>
        <dbReference type="ARBA" id="ARBA00022499"/>
    </source>
</evidence>
<dbReference type="EMBL" id="OV725079">
    <property type="protein sequence ID" value="CAH1396316.1"/>
    <property type="molecule type" value="Genomic_DNA"/>
</dbReference>
<keyword evidence="4" id="KW-0963">Cytoplasm</keyword>
<evidence type="ECO:0000256" key="6">
    <source>
        <dbReference type="ARBA" id="ARBA00022843"/>
    </source>
</evidence>
<dbReference type="Pfam" id="PF03131">
    <property type="entry name" value="bZIP_Maf"/>
    <property type="match status" value="1"/>
</dbReference>
<keyword evidence="5" id="KW-1017">Isopeptide bond</keyword>
<gene>
    <name evidence="18" type="ORF">NEZAVI_LOCUS6411</name>
</gene>
<comment type="subcellular location">
    <subcellularLocation>
        <location evidence="2">Cytoplasm</location>
    </subcellularLocation>
    <subcellularLocation>
        <location evidence="1">Nucleus</location>
    </subcellularLocation>
</comment>
<comment type="subunit">
    <text evidence="13">Interacts with FIZ1; this interaction represses transactivation. Interacts (via the leucine-zipper domain) with CRX.</text>
</comment>
<feature type="compositionally biased region" description="Low complexity" evidence="16">
    <location>
        <begin position="193"/>
        <end position="204"/>
    </location>
</feature>
<organism evidence="18 19">
    <name type="scientific">Nezara viridula</name>
    <name type="common">Southern green stink bug</name>
    <name type="synonym">Cimex viridulus</name>
    <dbReference type="NCBI Taxonomy" id="85310"/>
    <lineage>
        <taxon>Eukaryota</taxon>
        <taxon>Metazoa</taxon>
        <taxon>Ecdysozoa</taxon>
        <taxon>Arthropoda</taxon>
        <taxon>Hexapoda</taxon>
        <taxon>Insecta</taxon>
        <taxon>Pterygota</taxon>
        <taxon>Neoptera</taxon>
        <taxon>Paraneoptera</taxon>
        <taxon>Hemiptera</taxon>
        <taxon>Heteroptera</taxon>
        <taxon>Panheteroptera</taxon>
        <taxon>Pentatomomorpha</taxon>
        <taxon>Pentatomoidea</taxon>
        <taxon>Pentatomidae</taxon>
        <taxon>Pentatominae</taxon>
        <taxon>Nezara</taxon>
    </lineage>
</organism>
<evidence type="ECO:0000256" key="16">
    <source>
        <dbReference type="SAM" id="MobiDB-lite"/>
    </source>
</evidence>
<evidence type="ECO:0000313" key="18">
    <source>
        <dbReference type="EMBL" id="CAH1396316.1"/>
    </source>
</evidence>
<reference evidence="18" key="1">
    <citation type="submission" date="2022-01" db="EMBL/GenBank/DDBJ databases">
        <authorList>
            <person name="King R."/>
        </authorList>
    </citation>
    <scope>NUCLEOTIDE SEQUENCE</scope>
</reference>
<keyword evidence="15" id="KW-0175">Coiled coil</keyword>
<evidence type="ECO:0000256" key="8">
    <source>
        <dbReference type="ARBA" id="ARBA00023125"/>
    </source>
</evidence>
<feature type="domain" description="BZIP" evidence="17">
    <location>
        <begin position="233"/>
        <end position="296"/>
    </location>
</feature>
<evidence type="ECO:0000256" key="10">
    <source>
        <dbReference type="ARBA" id="ARBA00023163"/>
    </source>
</evidence>
<keyword evidence="9" id="KW-0010">Activator</keyword>
<keyword evidence="19" id="KW-1185">Reference proteome</keyword>
<dbReference type="InterPro" id="IPR024874">
    <property type="entry name" value="Transcription_factor_Maf_fam"/>
</dbReference>
<evidence type="ECO:0000256" key="2">
    <source>
        <dbReference type="ARBA" id="ARBA00004496"/>
    </source>
</evidence>
<dbReference type="GO" id="GO:0005634">
    <property type="term" value="C:nucleus"/>
    <property type="evidence" value="ECO:0007669"/>
    <property type="project" value="UniProtKB-SubCell"/>
</dbReference>
<sequence>MEQEDTHLAAQYLQDFDIGHLEDVPVKKEAVDIQRLPSMSLSCGGGVVAMGQSPPHHLLTPPGAQPEEYGVITMPSHHSMLIHQGGTLMYPDTPGTPPDTPPESNSPHSPAGRSYHIEHHPHPQNRGMVDDVLWIPQPQPLDLRPHCGPDLAEEWSSVKCALPINHTDDYHHHHHHHHHHVGDEAPLSVARVPDGSSDSASPDDIISDNELMGLSVRDLNKRLQGYPRETVVKLKQKRRTLKNRGYAHNCRSKRVHQRLELEMMNRELQGELHRLKNELARVNQELEVYKQERDYMKQERDVYKQRLREMDMLRKRERIQEAPAQEVYM</sequence>
<dbReference type="CDD" id="cd14718">
    <property type="entry name" value="bZIP_Maf_large"/>
    <property type="match status" value="1"/>
</dbReference>
<feature type="region of interest" description="Disordered" evidence="16">
    <location>
        <begin position="171"/>
        <end position="206"/>
    </location>
</feature>
<keyword evidence="7" id="KW-0805">Transcription regulation</keyword>
<evidence type="ECO:0000256" key="14">
    <source>
        <dbReference type="ARBA" id="ARBA00071773"/>
    </source>
</evidence>
<evidence type="ECO:0000256" key="12">
    <source>
        <dbReference type="ARBA" id="ARBA00055281"/>
    </source>
</evidence>
<dbReference type="InterPro" id="IPR004827">
    <property type="entry name" value="bZIP"/>
</dbReference>
<dbReference type="InterPro" id="IPR008917">
    <property type="entry name" value="TF_DNA-bd_sf"/>
</dbReference>
<comment type="function">
    <text evidence="12">Acts as a transcriptional activator which regulates the expression of several rod-specific genes, including RHO and PDE6B. Also functions as a transcriptional coactivator, stimulating transcription mediated by the transcription factor CRX and NR2E3. Binds to the rhodopsin promoter in a sequence-specific manner.</text>
</comment>
<dbReference type="GO" id="GO:0005737">
    <property type="term" value="C:cytoplasm"/>
    <property type="evidence" value="ECO:0007669"/>
    <property type="project" value="UniProtKB-SubCell"/>
</dbReference>
<dbReference type="GO" id="GO:0000981">
    <property type="term" value="F:DNA-binding transcription factor activity, RNA polymerase II-specific"/>
    <property type="evidence" value="ECO:0007669"/>
    <property type="project" value="TreeGrafter"/>
</dbReference>
<evidence type="ECO:0000313" key="19">
    <source>
        <dbReference type="Proteomes" id="UP001152798"/>
    </source>
</evidence>
<protein>
    <recommendedName>
        <fullName evidence="14">Neural retina-specific leucine zipper protein</fullName>
    </recommendedName>
</protein>